<dbReference type="AlphaFoldDB" id="A0AA39ZSH3"/>
<evidence type="ECO:0000256" key="1">
    <source>
        <dbReference type="ARBA" id="ARBA00004127"/>
    </source>
</evidence>
<name>A0AA39ZSH3_9PEZI</name>
<evidence type="ECO:0000259" key="4">
    <source>
        <dbReference type="Pfam" id="PF00689"/>
    </source>
</evidence>
<dbReference type="InterPro" id="IPR023298">
    <property type="entry name" value="ATPase_P-typ_TM_dom_sf"/>
</dbReference>
<accession>A0AA39ZSH3</accession>
<dbReference type="GO" id="GO:0012505">
    <property type="term" value="C:endomembrane system"/>
    <property type="evidence" value="ECO:0007669"/>
    <property type="project" value="UniProtKB-SubCell"/>
</dbReference>
<evidence type="ECO:0000256" key="3">
    <source>
        <dbReference type="ARBA" id="ARBA00022842"/>
    </source>
</evidence>
<reference evidence="5" key="1">
    <citation type="submission" date="2023-06" db="EMBL/GenBank/DDBJ databases">
        <title>Genome-scale phylogeny and comparative genomics of the fungal order Sordariales.</title>
        <authorList>
            <consortium name="Lawrence Berkeley National Laboratory"/>
            <person name="Hensen N."/>
            <person name="Bonometti L."/>
            <person name="Westerberg I."/>
            <person name="Brannstrom I.O."/>
            <person name="Guillou S."/>
            <person name="Cros-Aarteil S."/>
            <person name="Calhoun S."/>
            <person name="Haridas S."/>
            <person name="Kuo A."/>
            <person name="Mondo S."/>
            <person name="Pangilinan J."/>
            <person name="Riley R."/>
            <person name="Labutti K."/>
            <person name="Andreopoulos B."/>
            <person name="Lipzen A."/>
            <person name="Chen C."/>
            <person name="Yanf M."/>
            <person name="Daum C."/>
            <person name="Ng V."/>
            <person name="Clum A."/>
            <person name="Steindorff A."/>
            <person name="Ohm R."/>
            <person name="Martin F."/>
            <person name="Silar P."/>
            <person name="Natvig D."/>
            <person name="Lalanne C."/>
            <person name="Gautier V."/>
            <person name="Ament-Velasquez S.L."/>
            <person name="Kruys A."/>
            <person name="Hutchinson M.I."/>
            <person name="Powell A.J."/>
            <person name="Barry K."/>
            <person name="Miller A.N."/>
            <person name="Grigoriev I.V."/>
            <person name="Debuchy R."/>
            <person name="Gladieux P."/>
            <person name="Thoren M.H."/>
            <person name="Johannesson H."/>
        </authorList>
    </citation>
    <scope>NUCLEOTIDE SEQUENCE</scope>
    <source>
        <strain evidence="5">SMH4607-1</strain>
    </source>
</reference>
<dbReference type="PANTHER" id="PTHR24093:SF369">
    <property type="entry name" value="CALCIUM-TRANSPORTING ATPASE"/>
    <property type="match status" value="1"/>
</dbReference>
<keyword evidence="6" id="KW-1185">Reference proteome</keyword>
<dbReference type="GO" id="GO:0005886">
    <property type="term" value="C:plasma membrane"/>
    <property type="evidence" value="ECO:0007669"/>
    <property type="project" value="TreeGrafter"/>
</dbReference>
<dbReference type="Pfam" id="PF00689">
    <property type="entry name" value="Cation_ATPase_C"/>
    <property type="match status" value="1"/>
</dbReference>
<dbReference type="InterPro" id="IPR006068">
    <property type="entry name" value="ATPase_P-typ_cation-transptr_C"/>
</dbReference>
<dbReference type="EMBL" id="JAUKUA010000008">
    <property type="protein sequence ID" value="KAK0702823.1"/>
    <property type="molecule type" value="Genomic_DNA"/>
</dbReference>
<gene>
    <name evidence="5" type="ORF">B0H67DRAFT_595159</name>
</gene>
<feature type="domain" description="Cation-transporting P-type ATPase C-terminal" evidence="4">
    <location>
        <begin position="1"/>
        <end position="66"/>
    </location>
</feature>
<dbReference type="GO" id="GO:0005388">
    <property type="term" value="F:P-type calcium transporter activity"/>
    <property type="evidence" value="ECO:0007669"/>
    <property type="project" value="TreeGrafter"/>
</dbReference>
<proteinExistence type="predicted"/>
<evidence type="ECO:0000313" key="6">
    <source>
        <dbReference type="Proteomes" id="UP001172102"/>
    </source>
</evidence>
<comment type="subcellular location">
    <subcellularLocation>
        <location evidence="1">Endomembrane system</location>
        <topology evidence="1">Multi-pass membrane protein</topology>
    </subcellularLocation>
</comment>
<organism evidence="5 6">
    <name type="scientific">Lasiosphaeris hirsuta</name>
    <dbReference type="NCBI Taxonomy" id="260670"/>
    <lineage>
        <taxon>Eukaryota</taxon>
        <taxon>Fungi</taxon>
        <taxon>Dikarya</taxon>
        <taxon>Ascomycota</taxon>
        <taxon>Pezizomycotina</taxon>
        <taxon>Sordariomycetes</taxon>
        <taxon>Sordariomycetidae</taxon>
        <taxon>Sordariales</taxon>
        <taxon>Lasiosphaeriaceae</taxon>
        <taxon>Lasiosphaeris</taxon>
    </lineage>
</organism>
<sequence>MWKSIFGQSLYQLAVTFVLYFAGSRLLPFGLPEEVQRVETLVFNTYVWMQIFNMWNSRQHDNTLKHLRGRAQQLALPRDDDRDDGTSGIFRRLAHGLGNGPFLLCLACCLWSLVCSYAACWTGRSSV</sequence>
<keyword evidence="3" id="KW-0460">Magnesium</keyword>
<evidence type="ECO:0000313" key="5">
    <source>
        <dbReference type="EMBL" id="KAK0702823.1"/>
    </source>
</evidence>
<dbReference type="PANTHER" id="PTHR24093">
    <property type="entry name" value="CATION TRANSPORTING ATPASE"/>
    <property type="match status" value="1"/>
</dbReference>
<keyword evidence="2" id="KW-0479">Metal-binding</keyword>
<dbReference type="GO" id="GO:0006874">
    <property type="term" value="P:intracellular calcium ion homeostasis"/>
    <property type="evidence" value="ECO:0007669"/>
    <property type="project" value="TreeGrafter"/>
</dbReference>
<dbReference type="GO" id="GO:0046872">
    <property type="term" value="F:metal ion binding"/>
    <property type="evidence" value="ECO:0007669"/>
    <property type="project" value="UniProtKB-KW"/>
</dbReference>
<dbReference type="SUPFAM" id="SSF81665">
    <property type="entry name" value="Calcium ATPase, transmembrane domain M"/>
    <property type="match status" value="1"/>
</dbReference>
<comment type="caution">
    <text evidence="5">The sequence shown here is derived from an EMBL/GenBank/DDBJ whole genome shotgun (WGS) entry which is preliminary data.</text>
</comment>
<protein>
    <recommendedName>
        <fullName evidence="4">Cation-transporting P-type ATPase C-terminal domain-containing protein</fullName>
    </recommendedName>
</protein>
<dbReference type="Proteomes" id="UP001172102">
    <property type="component" value="Unassembled WGS sequence"/>
</dbReference>
<evidence type="ECO:0000256" key="2">
    <source>
        <dbReference type="ARBA" id="ARBA00022723"/>
    </source>
</evidence>